<accession>A0ABQ3UGD0</accession>
<organism evidence="1 2">
    <name type="scientific">Streptomyces hygroscopicus</name>
    <dbReference type="NCBI Taxonomy" id="1912"/>
    <lineage>
        <taxon>Bacteria</taxon>
        <taxon>Bacillati</taxon>
        <taxon>Actinomycetota</taxon>
        <taxon>Actinomycetes</taxon>
        <taxon>Kitasatosporales</taxon>
        <taxon>Streptomycetaceae</taxon>
        <taxon>Streptomyces</taxon>
        <taxon>Streptomyces violaceusniger group</taxon>
    </lineage>
</organism>
<sequence length="322" mass="35979">MTADKHTKRAARELAAREGISYTAARRRLADQGPADEALDEPPRLYPIVTTPCTHGCDGTPHPGYVCETWHPFNNRGNPLTSWATCQAASLPGRRAISLADRFQEKPQYGYSQDQSWVLAAVYAMLLDEEPETVPDPHRLRAAVEADDIAAVDALMQPLDLAAVRLLGAPIEEWHTTGFPRLRAWATRVTTTEPDEPAWDMALIEYNSRCLKLAERFLKSQEERRNYNGYMETEPVSWWFSVPFLTEMLRQTRGGHPLGTRVRLTDGRPALVYGLEWGQAGPPVAYRVRELVPGKYGNEGKLVPKLGGDGETVPAEECLLLD</sequence>
<comment type="caution">
    <text evidence="1">The sequence shown here is derived from an EMBL/GenBank/DDBJ whole genome shotgun (WGS) entry which is preliminary data.</text>
</comment>
<dbReference type="RefSeq" id="WP_236260128.1">
    <property type="nucleotide sequence ID" value="NZ_BNEK01000007.1"/>
</dbReference>
<proteinExistence type="predicted"/>
<dbReference type="Proteomes" id="UP001054854">
    <property type="component" value="Unassembled WGS sequence"/>
</dbReference>
<evidence type="ECO:0000313" key="1">
    <source>
        <dbReference type="EMBL" id="GHJ34311.1"/>
    </source>
</evidence>
<reference evidence="1" key="1">
    <citation type="submission" date="2024-05" db="EMBL/GenBank/DDBJ databases">
        <title>Whole genome shotgun sequence of Streptomyces hygroscopicus NBRC 113678.</title>
        <authorList>
            <person name="Komaki H."/>
            <person name="Tamura T."/>
        </authorList>
    </citation>
    <scope>NUCLEOTIDE SEQUENCE</scope>
    <source>
        <strain evidence="1">N11-34</strain>
    </source>
</reference>
<protein>
    <submittedName>
        <fullName evidence="1">Uncharacterized protein</fullName>
    </submittedName>
</protein>
<keyword evidence="2" id="KW-1185">Reference proteome</keyword>
<dbReference type="EMBL" id="BNEK01000007">
    <property type="protein sequence ID" value="GHJ34311.1"/>
    <property type="molecule type" value="Genomic_DNA"/>
</dbReference>
<name>A0ABQ3UGD0_STRHY</name>
<evidence type="ECO:0000313" key="2">
    <source>
        <dbReference type="Proteomes" id="UP001054854"/>
    </source>
</evidence>
<gene>
    <name evidence="1" type="ORF">TPA0910_87440</name>
</gene>